<protein>
    <submittedName>
        <fullName evidence="2">Uncharacterized protein</fullName>
    </submittedName>
</protein>
<comment type="caution">
    <text evidence="2">The sequence shown here is derived from an EMBL/GenBank/DDBJ whole genome shotgun (WGS) entry which is preliminary data.</text>
</comment>
<organism evidence="2 3">
    <name type="scientific">Ovis ammon polii</name>
    <dbReference type="NCBI Taxonomy" id="230172"/>
    <lineage>
        <taxon>Eukaryota</taxon>
        <taxon>Metazoa</taxon>
        <taxon>Chordata</taxon>
        <taxon>Craniata</taxon>
        <taxon>Vertebrata</taxon>
        <taxon>Euteleostomi</taxon>
        <taxon>Mammalia</taxon>
        <taxon>Eutheria</taxon>
        <taxon>Laurasiatheria</taxon>
        <taxon>Artiodactyla</taxon>
        <taxon>Ruminantia</taxon>
        <taxon>Pecora</taxon>
        <taxon>Bovidae</taxon>
        <taxon>Caprinae</taxon>
        <taxon>Ovis</taxon>
    </lineage>
</organism>
<feature type="chain" id="PRO_5042126900" evidence="1">
    <location>
        <begin position="28"/>
        <end position="75"/>
    </location>
</feature>
<dbReference type="EMBL" id="JAKZEL010000005">
    <property type="protein sequence ID" value="KAI4543354.1"/>
    <property type="molecule type" value="Genomic_DNA"/>
</dbReference>
<name>A0AAD4YCW5_OVIAM</name>
<dbReference type="AlphaFoldDB" id="A0AAD4YCW5"/>
<gene>
    <name evidence="2" type="ORF">MG293_006148</name>
</gene>
<keyword evidence="1" id="KW-0732">Signal</keyword>
<feature type="signal peptide" evidence="1">
    <location>
        <begin position="1"/>
        <end position="27"/>
    </location>
</feature>
<reference evidence="2" key="1">
    <citation type="submission" date="2022-03" db="EMBL/GenBank/DDBJ databases">
        <title>Genomic analyses of argali, domestic sheep and their hybrids provide insights into chromosomal evolution, heterosis and genetic basis of agronomic traits.</title>
        <authorList>
            <person name="Li M."/>
        </authorList>
    </citation>
    <scope>NUCLEOTIDE SEQUENCE</scope>
    <source>
        <strain evidence="2">CAU-MHL-2022a</strain>
        <tissue evidence="2">Skin</tissue>
    </source>
</reference>
<evidence type="ECO:0000256" key="1">
    <source>
        <dbReference type="SAM" id="SignalP"/>
    </source>
</evidence>
<accession>A0AAD4YCW5</accession>
<dbReference type="Proteomes" id="UP001214576">
    <property type="component" value="Unassembled WGS sequence"/>
</dbReference>
<evidence type="ECO:0000313" key="2">
    <source>
        <dbReference type="EMBL" id="KAI4543354.1"/>
    </source>
</evidence>
<sequence>MPGARGARCGAALWLGLLGGIFCRAWTAPATSHIGEITDTGTVRTVFCVSPFSQIASVFNSQSDSNVIEYEEDLE</sequence>
<keyword evidence="3" id="KW-1185">Reference proteome</keyword>
<proteinExistence type="predicted"/>
<evidence type="ECO:0000313" key="3">
    <source>
        <dbReference type="Proteomes" id="UP001214576"/>
    </source>
</evidence>